<dbReference type="InterPro" id="IPR051576">
    <property type="entry name" value="PX-Rho_GAP"/>
</dbReference>
<dbReference type="AlphaFoldDB" id="A0A016UKT5"/>
<keyword evidence="2" id="KW-0343">GTPase activation</keyword>
<evidence type="ECO:0008006" key="8">
    <source>
        <dbReference type="Google" id="ProtNLM"/>
    </source>
</evidence>
<dbReference type="Pfam" id="PF07653">
    <property type="entry name" value="SH3_2"/>
    <property type="match status" value="1"/>
</dbReference>
<evidence type="ECO:0000313" key="6">
    <source>
        <dbReference type="EMBL" id="EYC15093.1"/>
    </source>
</evidence>
<dbReference type="Gene3D" id="1.10.555.10">
    <property type="entry name" value="Rho GTPase activation protein"/>
    <property type="match status" value="1"/>
</dbReference>
<keyword evidence="7" id="KW-1185">Reference proteome</keyword>
<organism evidence="6 7">
    <name type="scientific">Ancylostoma ceylanicum</name>
    <dbReference type="NCBI Taxonomy" id="53326"/>
    <lineage>
        <taxon>Eukaryota</taxon>
        <taxon>Metazoa</taxon>
        <taxon>Ecdysozoa</taxon>
        <taxon>Nematoda</taxon>
        <taxon>Chromadorea</taxon>
        <taxon>Rhabditida</taxon>
        <taxon>Rhabditina</taxon>
        <taxon>Rhabditomorpha</taxon>
        <taxon>Strongyloidea</taxon>
        <taxon>Ancylostomatidae</taxon>
        <taxon>Ancylostomatinae</taxon>
        <taxon>Ancylostoma</taxon>
    </lineage>
</organism>
<keyword evidence="1 3" id="KW-0728">SH3 domain</keyword>
<dbReference type="InterPro" id="IPR036028">
    <property type="entry name" value="SH3-like_dom_sf"/>
</dbReference>
<dbReference type="InterPro" id="IPR001452">
    <property type="entry name" value="SH3_domain"/>
</dbReference>
<reference evidence="7" key="1">
    <citation type="journal article" date="2015" name="Nat. Genet.">
        <title>The genome and transcriptome of the zoonotic hookworm Ancylostoma ceylanicum identify infection-specific gene families.</title>
        <authorList>
            <person name="Schwarz E.M."/>
            <person name="Hu Y."/>
            <person name="Antoshechkin I."/>
            <person name="Miller M.M."/>
            <person name="Sternberg P.W."/>
            <person name="Aroian R.V."/>
        </authorList>
    </citation>
    <scope>NUCLEOTIDE SEQUENCE</scope>
    <source>
        <strain evidence="7">HY135</strain>
    </source>
</reference>
<accession>A0A016UKT5</accession>
<dbReference type="PROSITE" id="PS50002">
    <property type="entry name" value="SH3"/>
    <property type="match status" value="1"/>
</dbReference>
<evidence type="ECO:0000256" key="3">
    <source>
        <dbReference type="PROSITE-ProRule" id="PRU00192"/>
    </source>
</evidence>
<dbReference type="PANTHER" id="PTHR15729">
    <property type="entry name" value="CDC42 GTPASE-ACTIVATING PROTEIN"/>
    <property type="match status" value="1"/>
</dbReference>
<evidence type="ECO:0000256" key="1">
    <source>
        <dbReference type="ARBA" id="ARBA00022443"/>
    </source>
</evidence>
<proteinExistence type="predicted"/>
<feature type="domain" description="SH3" evidence="4">
    <location>
        <begin position="160"/>
        <end position="238"/>
    </location>
</feature>
<sequence length="429" mass="49268">MDTHTGQHPAVPPKSPLLWRNQWRIQRLIEREHFHYPVVELGPILVSLISVEVNEDRRCVLRVESNGASWTISRSLSEMSNFDQQLHRCVFERRFSHLEEIEFHDDLPEEEVKEILGRYTKRLSQLTGSIITCYPVLKFLEVDCRGGHFEPVEDTAINTPAIAAAVVTKEFVPTSENHLRLRVGDILSIIDMNSGPQKEGVFWKAKLTIANRERGQDSEARMVEVGSFPSNCVRLIDDKRLPGRFSTSNKASLMATRRIPGLLKHRIRLRDPVFGTALVDHLNKTGRKVPLIVERCCEAIEHQGVVTGIYRQCGIQSNIQKLRAKFDSGNEPDLFEFGQRDIYSVSSLLKQYFRQLPNPLFTFQSYSKILAAFEGPEPDKINKLRSVMETMPTAHLRKAARWSHLYYEDAEESVIQQMERREGPVHQTD</sequence>
<dbReference type="InterPro" id="IPR000198">
    <property type="entry name" value="RhoGAP_dom"/>
</dbReference>
<dbReference type="InterPro" id="IPR008936">
    <property type="entry name" value="Rho_GTPase_activation_prot"/>
</dbReference>
<dbReference type="Gene3D" id="2.30.30.40">
    <property type="entry name" value="SH3 Domains"/>
    <property type="match status" value="1"/>
</dbReference>
<protein>
    <recommendedName>
        <fullName evidence="8">Rho-GAP domain-containing protein</fullName>
    </recommendedName>
</protein>
<dbReference type="OrthoDB" id="79452at2759"/>
<evidence type="ECO:0000259" key="5">
    <source>
        <dbReference type="PROSITE" id="PS50238"/>
    </source>
</evidence>
<dbReference type="GO" id="GO:0005096">
    <property type="term" value="F:GTPase activator activity"/>
    <property type="evidence" value="ECO:0007669"/>
    <property type="project" value="UniProtKB-KW"/>
</dbReference>
<dbReference type="SUPFAM" id="SSF50044">
    <property type="entry name" value="SH3-domain"/>
    <property type="match status" value="1"/>
</dbReference>
<dbReference type="PROSITE" id="PS50238">
    <property type="entry name" value="RHOGAP"/>
    <property type="match status" value="1"/>
</dbReference>
<dbReference type="Proteomes" id="UP000024635">
    <property type="component" value="Unassembled WGS sequence"/>
</dbReference>
<dbReference type="SMART" id="SM00324">
    <property type="entry name" value="RhoGAP"/>
    <property type="match status" value="1"/>
</dbReference>
<feature type="domain" description="Rho-GAP" evidence="5">
    <location>
        <begin position="276"/>
        <end position="429"/>
    </location>
</feature>
<dbReference type="GO" id="GO:0007264">
    <property type="term" value="P:small GTPase-mediated signal transduction"/>
    <property type="evidence" value="ECO:0007669"/>
    <property type="project" value="TreeGrafter"/>
</dbReference>
<comment type="caution">
    <text evidence="6">The sequence shown here is derived from an EMBL/GenBank/DDBJ whole genome shotgun (WGS) entry which is preliminary data.</text>
</comment>
<dbReference type="PANTHER" id="PTHR15729:SF10">
    <property type="entry name" value="GTPASE-ACTIVATING PROTEIN CDGAPR"/>
    <property type="match status" value="1"/>
</dbReference>
<evidence type="ECO:0000313" key="7">
    <source>
        <dbReference type="Proteomes" id="UP000024635"/>
    </source>
</evidence>
<evidence type="ECO:0000256" key="2">
    <source>
        <dbReference type="ARBA" id="ARBA00022468"/>
    </source>
</evidence>
<dbReference type="STRING" id="53326.A0A016UKT5"/>
<dbReference type="EMBL" id="JARK01001374">
    <property type="protein sequence ID" value="EYC15093.1"/>
    <property type="molecule type" value="Genomic_DNA"/>
</dbReference>
<dbReference type="SUPFAM" id="SSF48350">
    <property type="entry name" value="GTPase activation domain, GAP"/>
    <property type="match status" value="1"/>
</dbReference>
<evidence type="ECO:0000259" key="4">
    <source>
        <dbReference type="PROSITE" id="PS50002"/>
    </source>
</evidence>
<gene>
    <name evidence="6" type="primary">Acey_s0038.g3629</name>
    <name evidence="6" type="ORF">Y032_0038g3629</name>
</gene>
<dbReference type="Pfam" id="PF00620">
    <property type="entry name" value="RhoGAP"/>
    <property type="match status" value="1"/>
</dbReference>
<name>A0A016UKT5_9BILA</name>